<dbReference type="OrthoDB" id="8903298at2"/>
<dbReference type="Gene3D" id="3.30.450.30">
    <property type="entry name" value="Dynein light chain 2a, cytoplasmic"/>
    <property type="match status" value="1"/>
</dbReference>
<dbReference type="InterPro" id="IPR004942">
    <property type="entry name" value="Roadblock/LAMTOR2_dom"/>
</dbReference>
<evidence type="ECO:0000313" key="2">
    <source>
        <dbReference type="EMBL" id="MDG5974297.1"/>
    </source>
</evidence>
<dbReference type="AlphaFoldDB" id="A0A9X4S6V1"/>
<name>A0A9X4S6V1_9BURK</name>
<feature type="domain" description="Roadblock/LAMTOR2" evidence="1">
    <location>
        <begin position="14"/>
        <end position="104"/>
    </location>
</feature>
<dbReference type="SMART" id="SM00960">
    <property type="entry name" value="Robl_LC7"/>
    <property type="match status" value="1"/>
</dbReference>
<dbReference type="Pfam" id="PF03259">
    <property type="entry name" value="Robl_LC7"/>
    <property type="match status" value="1"/>
</dbReference>
<dbReference type="InterPro" id="IPR053141">
    <property type="entry name" value="Mycobact_SerProt_Inhib_Rv3364c"/>
</dbReference>
<evidence type="ECO:0000313" key="3">
    <source>
        <dbReference type="Proteomes" id="UP001152876"/>
    </source>
</evidence>
<proteinExistence type="predicted"/>
<dbReference type="PANTHER" id="PTHR36222">
    <property type="entry name" value="SERINE PROTEASE INHIBITOR RV3364C"/>
    <property type="match status" value="1"/>
</dbReference>
<evidence type="ECO:0000259" key="1">
    <source>
        <dbReference type="SMART" id="SM00960"/>
    </source>
</evidence>
<protein>
    <submittedName>
        <fullName evidence="2">Roadblock/LC7 family protein</fullName>
    </submittedName>
</protein>
<comment type="caution">
    <text evidence="2">The sequence shown here is derived from an EMBL/GenBank/DDBJ whole genome shotgun (WGS) entry which is preliminary data.</text>
</comment>
<dbReference type="PANTHER" id="PTHR36222:SF1">
    <property type="entry name" value="SERINE PROTEASE INHIBITOR RV3364C"/>
    <property type="match status" value="1"/>
</dbReference>
<keyword evidence="3" id="KW-1185">Reference proteome</keyword>
<reference evidence="2" key="1">
    <citation type="submission" date="2013-01" db="EMBL/GenBank/DDBJ databases">
        <title>Genome draft of Hydrogenophaga taeniospiralis 2K1.</title>
        <authorList>
            <person name="Gomila M."/>
            <person name="Lalucat J."/>
        </authorList>
    </citation>
    <scope>NUCLEOTIDE SEQUENCE</scope>
    <source>
        <strain evidence="2">CCUG 15921</strain>
    </source>
</reference>
<accession>A0A9X4S6V1</accession>
<dbReference type="SUPFAM" id="SSF103196">
    <property type="entry name" value="Roadblock/LC7 domain"/>
    <property type="match status" value="1"/>
</dbReference>
<organism evidence="2 3">
    <name type="scientific">Hydrogenophaga taeniospiralis CCUG 15921</name>
    <dbReference type="NCBI Taxonomy" id="1281780"/>
    <lineage>
        <taxon>Bacteria</taxon>
        <taxon>Pseudomonadati</taxon>
        <taxon>Pseudomonadota</taxon>
        <taxon>Betaproteobacteria</taxon>
        <taxon>Burkholderiales</taxon>
        <taxon>Comamonadaceae</taxon>
        <taxon>Hydrogenophaga</taxon>
    </lineage>
</organism>
<dbReference type="EMBL" id="AOGK01000002">
    <property type="protein sequence ID" value="MDG5974297.1"/>
    <property type="molecule type" value="Genomic_DNA"/>
</dbReference>
<gene>
    <name evidence="2" type="ORF">H010_03482</name>
</gene>
<dbReference type="RefSeq" id="WP_068170063.1">
    <property type="nucleotide sequence ID" value="NZ_AOGK01000002.1"/>
</dbReference>
<dbReference type="Proteomes" id="UP001152876">
    <property type="component" value="Unassembled WGS sequence"/>
</dbReference>
<sequence>MNTLLTQDALASRARGVLRSLHAGLAEVEASAVVTRDGFTIASLLSTGTDPDRFGAMCASLLALAARASREVDRGNLRQIILDGQQGPLLLTHGGDSAVLAVAATPRANLGRLILETRRVATDLATLWAQA</sequence>